<comment type="subcellular location">
    <subcellularLocation>
        <location evidence="1">Cell membrane</location>
        <topology evidence="1">Multi-pass membrane protein</topology>
    </subcellularLocation>
</comment>
<evidence type="ECO:0000256" key="2">
    <source>
        <dbReference type="ARBA" id="ARBA00022475"/>
    </source>
</evidence>
<keyword evidence="5 6" id="KW-0472">Membrane</keyword>
<protein>
    <submittedName>
        <fullName evidence="7">MFS transporter</fullName>
    </submittedName>
</protein>
<feature type="transmembrane region" description="Helical" evidence="6">
    <location>
        <begin position="12"/>
        <end position="31"/>
    </location>
</feature>
<evidence type="ECO:0000256" key="3">
    <source>
        <dbReference type="ARBA" id="ARBA00022692"/>
    </source>
</evidence>
<dbReference type="InterPro" id="IPR036259">
    <property type="entry name" value="MFS_trans_sf"/>
</dbReference>
<name>A0A3A4B753_9ACTN</name>
<evidence type="ECO:0000256" key="1">
    <source>
        <dbReference type="ARBA" id="ARBA00004651"/>
    </source>
</evidence>
<keyword evidence="8" id="KW-1185">Reference proteome</keyword>
<dbReference type="AlphaFoldDB" id="A0A3A4B753"/>
<feature type="transmembrane region" description="Helical" evidence="6">
    <location>
        <begin position="163"/>
        <end position="182"/>
    </location>
</feature>
<keyword evidence="2" id="KW-1003">Cell membrane</keyword>
<feature type="transmembrane region" description="Helical" evidence="6">
    <location>
        <begin position="366"/>
        <end position="387"/>
    </location>
</feature>
<accession>A0A3A4B753</accession>
<keyword evidence="4 6" id="KW-1133">Transmembrane helix</keyword>
<evidence type="ECO:0000313" key="8">
    <source>
        <dbReference type="Proteomes" id="UP000265768"/>
    </source>
</evidence>
<evidence type="ECO:0000313" key="7">
    <source>
        <dbReference type="EMBL" id="RJL34051.1"/>
    </source>
</evidence>
<comment type="caution">
    <text evidence="7">The sequence shown here is derived from an EMBL/GenBank/DDBJ whole genome shotgun (WGS) entry which is preliminary data.</text>
</comment>
<proteinExistence type="predicted"/>
<dbReference type="Pfam" id="PF07690">
    <property type="entry name" value="MFS_1"/>
    <property type="match status" value="1"/>
</dbReference>
<feature type="transmembrane region" description="Helical" evidence="6">
    <location>
        <begin position="137"/>
        <end position="157"/>
    </location>
</feature>
<dbReference type="OrthoDB" id="3539228at2"/>
<feature type="transmembrane region" description="Helical" evidence="6">
    <location>
        <begin position="40"/>
        <end position="62"/>
    </location>
</feature>
<dbReference type="SUPFAM" id="SSF103473">
    <property type="entry name" value="MFS general substrate transporter"/>
    <property type="match status" value="1"/>
</dbReference>
<organism evidence="7 8">
    <name type="scientific">Bailinhaonella thermotolerans</name>
    <dbReference type="NCBI Taxonomy" id="1070861"/>
    <lineage>
        <taxon>Bacteria</taxon>
        <taxon>Bacillati</taxon>
        <taxon>Actinomycetota</taxon>
        <taxon>Actinomycetes</taxon>
        <taxon>Streptosporangiales</taxon>
        <taxon>Streptosporangiaceae</taxon>
        <taxon>Bailinhaonella</taxon>
    </lineage>
</organism>
<gene>
    <name evidence="7" type="ORF">D5H75_05980</name>
</gene>
<feature type="transmembrane region" description="Helical" evidence="6">
    <location>
        <begin position="245"/>
        <end position="265"/>
    </location>
</feature>
<feature type="transmembrane region" description="Helical" evidence="6">
    <location>
        <begin position="211"/>
        <end position="233"/>
    </location>
</feature>
<dbReference type="Proteomes" id="UP000265768">
    <property type="component" value="Unassembled WGS sequence"/>
</dbReference>
<feature type="transmembrane region" description="Helical" evidence="6">
    <location>
        <begin position="339"/>
        <end position="360"/>
    </location>
</feature>
<feature type="transmembrane region" description="Helical" evidence="6">
    <location>
        <begin position="299"/>
        <end position="318"/>
    </location>
</feature>
<dbReference type="GO" id="GO:0005886">
    <property type="term" value="C:plasma membrane"/>
    <property type="evidence" value="ECO:0007669"/>
    <property type="project" value="UniProtKB-SubCell"/>
</dbReference>
<dbReference type="InterPro" id="IPR011701">
    <property type="entry name" value="MFS"/>
</dbReference>
<evidence type="ECO:0000256" key="4">
    <source>
        <dbReference type="ARBA" id="ARBA00022989"/>
    </source>
</evidence>
<sequence>MVSPVTRLVAGRSLSALATAIIPTTLTLAVLRSSGGDAELGLVLACELVPMLVFLPVGGVVADRFRPARVVLAADLGRAAAQAALGAELLLGGARLPVIAALAALTGLAVAFGTPAVAPLVAAAVEGPRRLRVNARIGVATGLSAVMAPAIAGGVVLAAGPGWACLLTAAVFACSAATLGGVRTAPRAGAGRTGLGRGLAEGWGEVRRRPWFLASVLGHGVWHFTAGLFLTLGPLIAVRRLGGEGAWVLIVQCGSAGLLAGVLVAPRLPVRRPLVPIAAGAAAFCLPLAALAVPVPAPALAAAYFAAMFGLGLLTPLWETLIAARVPEAALGRVRSFDSLISFAARPLGFAVAAPLAGWAGATAPLAISAVAVAAASLAVLAVPGAVADTTPPAPVPARAPVGESTL</sequence>
<dbReference type="RefSeq" id="WP_119925350.1">
    <property type="nucleotide sequence ID" value="NZ_QZEY01000002.1"/>
</dbReference>
<feature type="transmembrane region" description="Helical" evidence="6">
    <location>
        <begin position="274"/>
        <end position="293"/>
    </location>
</feature>
<keyword evidence="3 6" id="KW-0812">Transmembrane</keyword>
<feature type="transmembrane region" description="Helical" evidence="6">
    <location>
        <begin position="98"/>
        <end position="125"/>
    </location>
</feature>
<reference evidence="7 8" key="1">
    <citation type="submission" date="2018-09" db="EMBL/GenBank/DDBJ databases">
        <title>YIM 75507 draft genome.</title>
        <authorList>
            <person name="Tang S."/>
            <person name="Feng Y."/>
        </authorList>
    </citation>
    <scope>NUCLEOTIDE SEQUENCE [LARGE SCALE GENOMIC DNA]</scope>
    <source>
        <strain evidence="7 8">YIM 75507</strain>
    </source>
</reference>
<dbReference type="PANTHER" id="PTHR23513">
    <property type="entry name" value="INTEGRAL MEMBRANE EFFLUX PROTEIN-RELATED"/>
    <property type="match status" value="1"/>
</dbReference>
<evidence type="ECO:0000256" key="5">
    <source>
        <dbReference type="ARBA" id="ARBA00023136"/>
    </source>
</evidence>
<evidence type="ECO:0000256" key="6">
    <source>
        <dbReference type="SAM" id="Phobius"/>
    </source>
</evidence>
<dbReference type="Gene3D" id="1.20.1250.20">
    <property type="entry name" value="MFS general substrate transporter like domains"/>
    <property type="match status" value="1"/>
</dbReference>
<dbReference type="PANTHER" id="PTHR23513:SF6">
    <property type="entry name" value="MAJOR FACILITATOR SUPERFAMILY ASSOCIATED DOMAIN-CONTAINING PROTEIN"/>
    <property type="match status" value="1"/>
</dbReference>
<dbReference type="GO" id="GO:0022857">
    <property type="term" value="F:transmembrane transporter activity"/>
    <property type="evidence" value="ECO:0007669"/>
    <property type="project" value="InterPro"/>
</dbReference>
<dbReference type="EMBL" id="QZEY01000002">
    <property type="protein sequence ID" value="RJL34051.1"/>
    <property type="molecule type" value="Genomic_DNA"/>
</dbReference>